<dbReference type="InterPro" id="IPR051313">
    <property type="entry name" value="Bact_iron-sidero_bind"/>
</dbReference>
<feature type="chain" id="PRO_5002614011" evidence="6">
    <location>
        <begin position="25"/>
        <end position="314"/>
    </location>
</feature>
<dbReference type="OrthoDB" id="63946at2"/>
<sequence>MRFPFLSILLPLAWVLTVLPPASAGEAPTVRVAHLQGTTTLPQHPQRVVILNPSTLDIADALGITPAGVPQAGFTYPAHLAKYNGQGYFNAGTLFEPAYEALSAAAPEAIFAGGRALAAYNKLSGIAPTVSLDIDPHDFMQSLTQRTTQLGEIFGKQAQATAVLTAFNAQIADLRPLAARSGSAMMLMVNGGKLSAYTPHSRFGFIFDVLQFKPALSLPNASKHGNAISPELIMQANPDWLFVLDRDSAIGSKEGLSARQVLDNPLVRRTTAWKKQQIIWLDSASLYIAGGIQSYSLMMSQIKQQLLAAREQPE</sequence>
<dbReference type="CDD" id="cd01140">
    <property type="entry name" value="FatB"/>
    <property type="match status" value="1"/>
</dbReference>
<name>A0A0H3KZ44_PANAA</name>
<dbReference type="GO" id="GO:1901678">
    <property type="term" value="P:iron coordination entity transport"/>
    <property type="evidence" value="ECO:0007669"/>
    <property type="project" value="UniProtKB-ARBA"/>
</dbReference>
<keyword evidence="4" id="KW-0408">Iron</keyword>
<dbReference type="Pfam" id="PF01497">
    <property type="entry name" value="Peripla_BP_2"/>
    <property type="match status" value="1"/>
</dbReference>
<keyword evidence="4" id="KW-0406">Ion transport</keyword>
<feature type="signal peptide" evidence="6">
    <location>
        <begin position="1"/>
        <end position="24"/>
    </location>
</feature>
<evidence type="ECO:0000256" key="3">
    <source>
        <dbReference type="ARBA" id="ARBA00022448"/>
    </source>
</evidence>
<feature type="domain" description="Fe/B12 periplasmic-binding" evidence="7">
    <location>
        <begin position="47"/>
        <end position="310"/>
    </location>
</feature>
<evidence type="ECO:0000313" key="9">
    <source>
        <dbReference type="Proteomes" id="UP000006690"/>
    </source>
</evidence>
<evidence type="ECO:0000256" key="2">
    <source>
        <dbReference type="ARBA" id="ARBA00008814"/>
    </source>
</evidence>
<dbReference type="PANTHER" id="PTHR30532">
    <property type="entry name" value="IRON III DICITRATE-BINDING PERIPLASMIC PROTEIN"/>
    <property type="match status" value="1"/>
</dbReference>
<evidence type="ECO:0000256" key="4">
    <source>
        <dbReference type="ARBA" id="ARBA00022496"/>
    </source>
</evidence>
<dbReference type="EMBL" id="AP012032">
    <property type="protein sequence ID" value="BAK12298.1"/>
    <property type="molecule type" value="Genomic_DNA"/>
</dbReference>
<dbReference type="InterPro" id="IPR002491">
    <property type="entry name" value="ABC_transptr_periplasmic_BD"/>
</dbReference>
<keyword evidence="3" id="KW-0813">Transport</keyword>
<gene>
    <name evidence="8" type="primary">fatB</name>
    <name evidence="8" type="ordered locus">PAJ_2218</name>
</gene>
<dbReference type="RefSeq" id="WP_014594364.1">
    <property type="nucleotide sequence ID" value="NC_017531.2"/>
</dbReference>
<protein>
    <submittedName>
        <fullName evidence="8">Ferric anguibactin-binding protein FatB</fullName>
    </submittedName>
</protein>
<dbReference type="PROSITE" id="PS50983">
    <property type="entry name" value="FE_B12_PBP"/>
    <property type="match status" value="1"/>
</dbReference>
<reference evidence="9" key="1">
    <citation type="journal article" date="2012" name="Appl. Microbiol. Biotechnol.">
        <title>The complete genome sequence of Pantoea ananatis AJ13355, an organism with great biotechnological potential.</title>
        <authorList>
            <person name="Hara Y."/>
            <person name="Kadotani N."/>
            <person name="Izui H."/>
            <person name="Katashkina J.I."/>
            <person name="Kuvaeva T.M."/>
            <person name="Andreeva I.G."/>
            <person name="Golubeva L.I."/>
            <person name="Malko D.B."/>
            <person name="Makeev V.J."/>
            <person name="Mashko S.V."/>
            <person name="Kozlov Y.I."/>
        </authorList>
    </citation>
    <scope>NUCLEOTIDE SEQUENCE [LARGE SCALE GENOMIC DNA]</scope>
    <source>
        <strain evidence="9">AJ13355</strain>
    </source>
</reference>
<dbReference type="PATRIC" id="fig|553.3.peg.1111"/>
<evidence type="ECO:0000256" key="5">
    <source>
        <dbReference type="ARBA" id="ARBA00022729"/>
    </source>
</evidence>
<evidence type="ECO:0000256" key="6">
    <source>
        <dbReference type="SAM" id="SignalP"/>
    </source>
</evidence>
<dbReference type="PANTHER" id="PTHR30532:SF28">
    <property type="entry name" value="PETROBACTIN-BINDING PROTEIN YCLQ"/>
    <property type="match status" value="1"/>
</dbReference>
<accession>A0A0H3KZ44</accession>
<proteinExistence type="inferred from homology"/>
<dbReference type="KEGG" id="paj:PAJ_2218"/>
<dbReference type="Proteomes" id="UP000006690">
    <property type="component" value="Chromosome"/>
</dbReference>
<evidence type="ECO:0000259" key="7">
    <source>
        <dbReference type="PROSITE" id="PS50983"/>
    </source>
</evidence>
<dbReference type="Gene3D" id="3.40.50.1980">
    <property type="entry name" value="Nitrogenase molybdenum iron protein domain"/>
    <property type="match status" value="2"/>
</dbReference>
<keyword evidence="4" id="KW-0410">Iron transport</keyword>
<dbReference type="AlphaFoldDB" id="A0A0H3KZ44"/>
<dbReference type="SUPFAM" id="SSF53807">
    <property type="entry name" value="Helical backbone' metal receptor"/>
    <property type="match status" value="1"/>
</dbReference>
<organism evidence="8 9">
    <name type="scientific">Pantoea ananatis (strain AJ13355)</name>
    <dbReference type="NCBI Taxonomy" id="932677"/>
    <lineage>
        <taxon>Bacteria</taxon>
        <taxon>Pseudomonadati</taxon>
        <taxon>Pseudomonadota</taxon>
        <taxon>Gammaproteobacteria</taxon>
        <taxon>Enterobacterales</taxon>
        <taxon>Erwiniaceae</taxon>
        <taxon>Pantoea</taxon>
    </lineage>
</organism>
<evidence type="ECO:0000256" key="1">
    <source>
        <dbReference type="ARBA" id="ARBA00004196"/>
    </source>
</evidence>
<dbReference type="GO" id="GO:0030288">
    <property type="term" value="C:outer membrane-bounded periplasmic space"/>
    <property type="evidence" value="ECO:0007669"/>
    <property type="project" value="TreeGrafter"/>
</dbReference>
<keyword evidence="5 6" id="KW-0732">Signal</keyword>
<comment type="similarity">
    <text evidence="2">Belongs to the bacterial solute-binding protein 8 family.</text>
</comment>
<dbReference type="InterPro" id="IPR033870">
    <property type="entry name" value="FatB"/>
</dbReference>
<dbReference type="eggNOG" id="COG4607">
    <property type="taxonomic scope" value="Bacteria"/>
</dbReference>
<evidence type="ECO:0000313" key="8">
    <source>
        <dbReference type="EMBL" id="BAK12298.1"/>
    </source>
</evidence>
<comment type="subcellular location">
    <subcellularLocation>
        <location evidence="1">Cell envelope</location>
    </subcellularLocation>
</comment>
<dbReference type="HOGENOM" id="CLU_038034_3_0_6"/>